<dbReference type="EMBL" id="JAIQCJ010001271">
    <property type="protein sequence ID" value="KAJ8791417.1"/>
    <property type="molecule type" value="Genomic_DNA"/>
</dbReference>
<dbReference type="InterPro" id="IPR036236">
    <property type="entry name" value="Znf_C2H2_sf"/>
</dbReference>
<dbReference type="PANTHER" id="PTHR23232:SF143">
    <property type="entry name" value="KRAB DOMAIN-CONTAINING PROTEIN"/>
    <property type="match status" value="1"/>
</dbReference>
<dbReference type="Proteomes" id="UP001159641">
    <property type="component" value="Unassembled WGS sequence"/>
</dbReference>
<evidence type="ECO:0000313" key="9">
    <source>
        <dbReference type="Proteomes" id="UP001159641"/>
    </source>
</evidence>
<dbReference type="FunFam" id="3.30.160.60:FF:002343">
    <property type="entry name" value="Zinc finger protein 33A"/>
    <property type="match status" value="1"/>
</dbReference>
<organism evidence="8 9">
    <name type="scientific">Eschrichtius robustus</name>
    <name type="common">California gray whale</name>
    <name type="synonym">Eschrichtius gibbosus</name>
    <dbReference type="NCBI Taxonomy" id="9764"/>
    <lineage>
        <taxon>Eukaryota</taxon>
        <taxon>Metazoa</taxon>
        <taxon>Chordata</taxon>
        <taxon>Craniata</taxon>
        <taxon>Vertebrata</taxon>
        <taxon>Euteleostomi</taxon>
        <taxon>Mammalia</taxon>
        <taxon>Eutheria</taxon>
        <taxon>Laurasiatheria</taxon>
        <taxon>Artiodactyla</taxon>
        <taxon>Whippomorpha</taxon>
        <taxon>Cetacea</taxon>
        <taxon>Mysticeti</taxon>
        <taxon>Eschrichtiidae</taxon>
        <taxon>Eschrichtius</taxon>
    </lineage>
</organism>
<keyword evidence="3 5" id="KW-0863">Zinc-finger</keyword>
<reference evidence="8 9" key="1">
    <citation type="submission" date="2022-11" db="EMBL/GenBank/DDBJ databases">
        <title>Whole genome sequence of Eschrichtius robustus ER-17-0199.</title>
        <authorList>
            <person name="Bruniche-Olsen A."/>
            <person name="Black A.N."/>
            <person name="Fields C.J."/>
            <person name="Walden K."/>
            <person name="Dewoody J.A."/>
        </authorList>
    </citation>
    <scope>NUCLEOTIDE SEQUENCE [LARGE SCALE GENOMIC DNA]</scope>
    <source>
        <strain evidence="8">ER-17-0199</strain>
        <tissue evidence="8">Blubber</tissue>
    </source>
</reference>
<dbReference type="InterPro" id="IPR036051">
    <property type="entry name" value="KRAB_dom_sf"/>
</dbReference>
<dbReference type="AlphaFoldDB" id="A0AB34HEY0"/>
<dbReference type="CDD" id="cd07765">
    <property type="entry name" value="KRAB_A-box"/>
    <property type="match status" value="2"/>
</dbReference>
<evidence type="ECO:0000256" key="2">
    <source>
        <dbReference type="ARBA" id="ARBA00022737"/>
    </source>
</evidence>
<evidence type="ECO:0000259" key="6">
    <source>
        <dbReference type="PROSITE" id="PS50157"/>
    </source>
</evidence>
<dbReference type="PROSITE" id="PS50805">
    <property type="entry name" value="KRAB"/>
    <property type="match status" value="1"/>
</dbReference>
<keyword evidence="2" id="KW-0677">Repeat</keyword>
<dbReference type="Gene3D" id="6.10.140.140">
    <property type="match status" value="2"/>
</dbReference>
<keyword evidence="1" id="KW-0479">Metal-binding</keyword>
<dbReference type="InterPro" id="IPR050169">
    <property type="entry name" value="Krueppel_C2H2_ZnF"/>
</dbReference>
<dbReference type="Gene3D" id="3.30.160.60">
    <property type="entry name" value="Classic Zinc Finger"/>
    <property type="match status" value="2"/>
</dbReference>
<evidence type="ECO:0008006" key="10">
    <source>
        <dbReference type="Google" id="ProtNLM"/>
    </source>
</evidence>
<dbReference type="PROSITE" id="PS50157">
    <property type="entry name" value="ZINC_FINGER_C2H2_2"/>
    <property type="match status" value="1"/>
</dbReference>
<feature type="domain" description="KRAB" evidence="7">
    <location>
        <begin position="44"/>
        <end position="133"/>
    </location>
</feature>
<protein>
    <recommendedName>
        <fullName evidence="10">Zinc finger domain-containing protein</fullName>
    </recommendedName>
</protein>
<dbReference type="SUPFAM" id="SSF109640">
    <property type="entry name" value="KRAB domain (Kruppel-associated box)"/>
    <property type="match status" value="2"/>
</dbReference>
<dbReference type="GO" id="GO:0008270">
    <property type="term" value="F:zinc ion binding"/>
    <property type="evidence" value="ECO:0007669"/>
    <property type="project" value="UniProtKB-KW"/>
</dbReference>
<keyword evidence="9" id="KW-1185">Reference proteome</keyword>
<dbReference type="PANTHER" id="PTHR23232">
    <property type="entry name" value="KRAB DOMAIN C2H2 ZINC FINGER"/>
    <property type="match status" value="1"/>
</dbReference>
<dbReference type="InterPro" id="IPR013087">
    <property type="entry name" value="Znf_C2H2_type"/>
</dbReference>
<dbReference type="SMART" id="SM00349">
    <property type="entry name" value="KRAB"/>
    <property type="match status" value="2"/>
</dbReference>
<evidence type="ECO:0000259" key="7">
    <source>
        <dbReference type="PROSITE" id="PS50805"/>
    </source>
</evidence>
<evidence type="ECO:0000256" key="1">
    <source>
        <dbReference type="ARBA" id="ARBA00022723"/>
    </source>
</evidence>
<proteinExistence type="predicted"/>
<evidence type="ECO:0000256" key="4">
    <source>
        <dbReference type="ARBA" id="ARBA00022833"/>
    </source>
</evidence>
<accession>A0AB34HEY0</accession>
<dbReference type="InterPro" id="IPR001909">
    <property type="entry name" value="KRAB"/>
</dbReference>
<gene>
    <name evidence="8" type="ORF">J1605_004222</name>
</gene>
<comment type="caution">
    <text evidence="8">The sequence shown here is derived from an EMBL/GenBank/DDBJ whole genome shotgun (WGS) entry which is preliminary data.</text>
</comment>
<sequence>MLSLMDYEIICINTLVLARLLTTLPRNPGSMATEVLKDPTQGSITFEDATVYFSWEEWALLDETQKLLYCDVMLENFALMASVGYWHEVEDEEAPSEQSASVERMSQVSMIFRFLAMTFTWEEWGQLDLAQKTLYQEVMLETCSLLVLLGLTQHYSTHTGEKPYECTACDEAFNHRSHLTENQHIHTGQKAYECSECGSTFIDHSDFIQGALALPRLDDTGKETMSVVGRAAALWGTIPSYLPSITEGNSGISRS</sequence>
<dbReference type="GO" id="GO:0006355">
    <property type="term" value="P:regulation of DNA-templated transcription"/>
    <property type="evidence" value="ECO:0007669"/>
    <property type="project" value="InterPro"/>
</dbReference>
<name>A0AB34HEY0_ESCRO</name>
<dbReference type="Pfam" id="PF01352">
    <property type="entry name" value="KRAB"/>
    <property type="match status" value="2"/>
</dbReference>
<evidence type="ECO:0000256" key="5">
    <source>
        <dbReference type="PROSITE-ProRule" id="PRU00042"/>
    </source>
</evidence>
<evidence type="ECO:0000313" key="8">
    <source>
        <dbReference type="EMBL" id="KAJ8791417.1"/>
    </source>
</evidence>
<evidence type="ECO:0000256" key="3">
    <source>
        <dbReference type="ARBA" id="ARBA00022771"/>
    </source>
</evidence>
<feature type="domain" description="C2H2-type" evidence="6">
    <location>
        <begin position="164"/>
        <end position="191"/>
    </location>
</feature>
<dbReference type="SUPFAM" id="SSF57667">
    <property type="entry name" value="beta-beta-alpha zinc fingers"/>
    <property type="match status" value="1"/>
</dbReference>
<keyword evidence="4" id="KW-0862">Zinc</keyword>